<name>A0A9Q1JD22_SYNKA</name>
<dbReference type="AlphaFoldDB" id="A0A9Q1JD22"/>
<reference evidence="2" key="1">
    <citation type="journal article" date="2023" name="Science">
        <title>Genome structures resolve the early diversification of teleost fishes.</title>
        <authorList>
            <person name="Parey E."/>
            <person name="Louis A."/>
            <person name="Montfort J."/>
            <person name="Bouchez O."/>
            <person name="Roques C."/>
            <person name="Iampietro C."/>
            <person name="Lluch J."/>
            <person name="Castinel A."/>
            <person name="Donnadieu C."/>
            <person name="Desvignes T."/>
            <person name="Floi Bucao C."/>
            <person name="Jouanno E."/>
            <person name="Wen M."/>
            <person name="Mejri S."/>
            <person name="Dirks R."/>
            <person name="Jansen H."/>
            <person name="Henkel C."/>
            <person name="Chen W.J."/>
            <person name="Zahm M."/>
            <person name="Cabau C."/>
            <person name="Klopp C."/>
            <person name="Thompson A.W."/>
            <person name="Robinson-Rechavi M."/>
            <person name="Braasch I."/>
            <person name="Lecointre G."/>
            <person name="Bobe J."/>
            <person name="Postlethwait J.H."/>
            <person name="Berthelot C."/>
            <person name="Roest Crollius H."/>
            <person name="Guiguen Y."/>
        </authorList>
    </citation>
    <scope>NUCLEOTIDE SEQUENCE</scope>
    <source>
        <strain evidence="2">WJC10195</strain>
    </source>
</reference>
<sequence length="181" mass="19558">MGTSLKKEWERRSPSSLEPQAHSGPESCNAAESRTKDTEPGPSTLKSEGPARGVKAPASRIRNTRTEPGEDSMESSVLARTQNFNIVELDSLSSGESDPNESETDDDPDYIEAEQYSDDEYYSAGNMELSIIKCESNESLVDDHLHTVTVGVGPVLIAAAVTLAGPIAPTWLRTRVLPTHS</sequence>
<gene>
    <name evidence="2" type="ORF">SKAU_G00029890</name>
</gene>
<accession>A0A9Q1JD22</accession>
<feature type="compositionally biased region" description="Basic and acidic residues" evidence="1">
    <location>
        <begin position="1"/>
        <end position="13"/>
    </location>
</feature>
<evidence type="ECO:0000313" key="3">
    <source>
        <dbReference type="Proteomes" id="UP001152622"/>
    </source>
</evidence>
<feature type="compositionally biased region" description="Acidic residues" evidence="1">
    <location>
        <begin position="98"/>
        <end position="110"/>
    </location>
</feature>
<comment type="caution">
    <text evidence="2">The sequence shown here is derived from an EMBL/GenBank/DDBJ whole genome shotgun (WGS) entry which is preliminary data.</text>
</comment>
<dbReference type="Proteomes" id="UP001152622">
    <property type="component" value="Chromosome 1"/>
</dbReference>
<feature type="compositionally biased region" description="Polar residues" evidence="1">
    <location>
        <begin position="74"/>
        <end position="97"/>
    </location>
</feature>
<organism evidence="2 3">
    <name type="scientific">Synaphobranchus kaupii</name>
    <name type="common">Kaup's arrowtooth eel</name>
    <dbReference type="NCBI Taxonomy" id="118154"/>
    <lineage>
        <taxon>Eukaryota</taxon>
        <taxon>Metazoa</taxon>
        <taxon>Chordata</taxon>
        <taxon>Craniata</taxon>
        <taxon>Vertebrata</taxon>
        <taxon>Euteleostomi</taxon>
        <taxon>Actinopterygii</taxon>
        <taxon>Neopterygii</taxon>
        <taxon>Teleostei</taxon>
        <taxon>Anguilliformes</taxon>
        <taxon>Synaphobranchidae</taxon>
        <taxon>Synaphobranchus</taxon>
    </lineage>
</organism>
<feature type="region of interest" description="Disordered" evidence="1">
    <location>
        <begin position="1"/>
        <end position="110"/>
    </location>
</feature>
<keyword evidence="3" id="KW-1185">Reference proteome</keyword>
<evidence type="ECO:0000256" key="1">
    <source>
        <dbReference type="SAM" id="MobiDB-lite"/>
    </source>
</evidence>
<proteinExistence type="predicted"/>
<dbReference type="EMBL" id="JAINUF010000001">
    <property type="protein sequence ID" value="KAJ8382211.1"/>
    <property type="molecule type" value="Genomic_DNA"/>
</dbReference>
<evidence type="ECO:0000313" key="2">
    <source>
        <dbReference type="EMBL" id="KAJ8382211.1"/>
    </source>
</evidence>
<protein>
    <submittedName>
        <fullName evidence="2">Uncharacterized protein</fullName>
    </submittedName>
</protein>